<dbReference type="Gene3D" id="3.30.470.20">
    <property type="entry name" value="ATP-grasp fold, B domain"/>
    <property type="match status" value="1"/>
</dbReference>
<sequence>MILGAGRAVWGGLPSAVVDIPEHGRVLDWTLAALSVLEDVEVRFVGGYRAEEVLQRYPDVQIVLNPEWQHSGPAGSLALAGLDATRPTYVAYSDVILRPASVAALRDTPGQVVVAVDSHWRSRYSERSAEDLAHAEKVLVGDAGVERIGRELTTDDATAELAGIVRFDPDALELVVPALADGRLAAKATLPDIVAFCLDAGLKVGAVDLEGDWAELDAKQDLARFILGTKAESLERLRPMDHGGVIGAQVSFTAERWATEPKAITDQILDQLPGERLIVRSSARSEDGWLESGAGRYTSILDVERTTPALTEAISDVLASYGTAADDDQVLVQEMLTNVVMSGVVMTRTHATGAPYYVINYDDSSQDTDAVTAGRDVRTLVVHRSGETPAGVPATLAGVLDTVRRIEGLIGHDSLDIEFAVCGDKTHVLQARPIVMAHGPAAVADGDVDEVIAQTKKALLERGAPGPTILGASPRFSVMSDWNPAEIIGTTPKQLAASLYRYLVTDEVWAQQRAEYGYRDVRPCALLFDVAGHPYVDVRASFNSFIPAALPDELAERLVESYLAQLEAKPELHDKVEFDILLTCLTPDFATSSQRLLDSGLSAEEIGALKDALREITAAGIARVDDDLAVLPELTATIDGIEASELTPLERAAAQLDAARRTGTPVFAHLARAGFVAASLLRSLVATGALPADEADRFLASVETVLGSLRSDAWAVKQGSLSWDELVARYGHLRPGTYDITSPWYAGAAEEYLGPIVERASEPPAPTKFEWQPQSAAAITAALADLGLAVDADDFDHFARAAISGREEGKFVFTRALSLALESIADYGASLQIGRDELAHVAVEDLLRCREVLADPRDFLLSRSDEGVELHLLSQAVCLPGQLSAGSDVSCFEQDEAEPNFVTNGAVQAEVVVAPESPSVDVAGKLVLIPTADPGYDWMLARNIAGLITMYGGANSHMAVRAAELGLPAAIGVGETRFNALASATVVSLDCSSRTIEILG</sequence>
<evidence type="ECO:0000313" key="2">
    <source>
        <dbReference type="EMBL" id="CAB4346216.1"/>
    </source>
</evidence>
<gene>
    <name evidence="2" type="ORF">UFOPK3522_01296</name>
</gene>
<dbReference type="Gene3D" id="3.90.550.10">
    <property type="entry name" value="Spore Coat Polysaccharide Biosynthesis Protein SpsA, Chain A"/>
    <property type="match status" value="1"/>
</dbReference>
<dbReference type="InterPro" id="IPR051549">
    <property type="entry name" value="PEP_Utilizing_Enz"/>
</dbReference>
<proteinExistence type="predicted"/>
<feature type="domain" description="PEP-utilising enzyme mobile" evidence="1">
    <location>
        <begin position="926"/>
        <end position="993"/>
    </location>
</feature>
<dbReference type="InterPro" id="IPR008279">
    <property type="entry name" value="PEP-util_enz_mobile_dom"/>
</dbReference>
<dbReference type="Pfam" id="PF00391">
    <property type="entry name" value="PEP-utilizers"/>
    <property type="match status" value="1"/>
</dbReference>
<dbReference type="PANTHER" id="PTHR43615:SF1">
    <property type="entry name" value="PPDK_N DOMAIN-CONTAINING PROTEIN"/>
    <property type="match status" value="1"/>
</dbReference>
<reference evidence="2" key="1">
    <citation type="submission" date="2020-05" db="EMBL/GenBank/DDBJ databases">
        <authorList>
            <person name="Chiriac C."/>
            <person name="Salcher M."/>
            <person name="Ghai R."/>
            <person name="Kavagutti S V."/>
        </authorList>
    </citation>
    <scope>NUCLEOTIDE SEQUENCE</scope>
</reference>
<dbReference type="PANTHER" id="PTHR43615">
    <property type="entry name" value="PHOSPHOENOLPYRUVATE SYNTHASE-RELATED"/>
    <property type="match status" value="1"/>
</dbReference>
<dbReference type="GO" id="GO:0016772">
    <property type="term" value="F:transferase activity, transferring phosphorus-containing groups"/>
    <property type="evidence" value="ECO:0007669"/>
    <property type="project" value="InterPro"/>
</dbReference>
<dbReference type="SUPFAM" id="SSF52009">
    <property type="entry name" value="Phosphohistidine domain"/>
    <property type="match status" value="1"/>
</dbReference>
<dbReference type="InterPro" id="IPR013815">
    <property type="entry name" value="ATP_grasp_subdomain_1"/>
</dbReference>
<dbReference type="AlphaFoldDB" id="A0A6J5ZY69"/>
<dbReference type="SUPFAM" id="SSF56059">
    <property type="entry name" value="Glutathione synthetase ATP-binding domain-like"/>
    <property type="match status" value="1"/>
</dbReference>
<dbReference type="InterPro" id="IPR029044">
    <property type="entry name" value="Nucleotide-diphossugar_trans"/>
</dbReference>
<evidence type="ECO:0000259" key="1">
    <source>
        <dbReference type="Pfam" id="PF00391"/>
    </source>
</evidence>
<accession>A0A6J5ZY69</accession>
<dbReference type="GO" id="GO:0005524">
    <property type="term" value="F:ATP binding"/>
    <property type="evidence" value="ECO:0007669"/>
    <property type="project" value="InterPro"/>
</dbReference>
<dbReference type="EMBL" id="CAESAO010000131">
    <property type="protein sequence ID" value="CAB4346216.1"/>
    <property type="molecule type" value="Genomic_DNA"/>
</dbReference>
<dbReference type="SUPFAM" id="SSF53448">
    <property type="entry name" value="Nucleotide-diphospho-sugar transferases"/>
    <property type="match status" value="1"/>
</dbReference>
<protein>
    <submittedName>
        <fullName evidence="2">Unannotated protein</fullName>
    </submittedName>
</protein>
<dbReference type="NCBIfam" id="NF004508">
    <property type="entry name" value="PRK05849.1"/>
    <property type="match status" value="1"/>
</dbReference>
<name>A0A6J5ZY69_9ZZZZ</name>
<dbReference type="Gene3D" id="3.30.1490.20">
    <property type="entry name" value="ATP-grasp fold, A domain"/>
    <property type="match status" value="1"/>
</dbReference>
<dbReference type="InterPro" id="IPR036637">
    <property type="entry name" value="Phosphohistidine_dom_sf"/>
</dbReference>
<dbReference type="Gene3D" id="3.50.30.10">
    <property type="entry name" value="Phosphohistidine domain"/>
    <property type="match status" value="1"/>
</dbReference>
<organism evidence="2">
    <name type="scientific">freshwater metagenome</name>
    <dbReference type="NCBI Taxonomy" id="449393"/>
    <lineage>
        <taxon>unclassified sequences</taxon>
        <taxon>metagenomes</taxon>
        <taxon>ecological metagenomes</taxon>
    </lineage>
</organism>